<dbReference type="CDD" id="cd09272">
    <property type="entry name" value="RNase_HI_RT_Ty1"/>
    <property type="match status" value="1"/>
</dbReference>
<dbReference type="OrthoDB" id="4362974at2759"/>
<evidence type="ECO:0000313" key="1">
    <source>
        <dbReference type="EMBL" id="MBW0535378.1"/>
    </source>
</evidence>
<dbReference type="AlphaFoldDB" id="A0A9Q3FCC5"/>
<proteinExistence type="predicted"/>
<protein>
    <submittedName>
        <fullName evidence="1">Uncharacterized protein</fullName>
    </submittedName>
</protein>
<keyword evidence="2" id="KW-1185">Reference proteome</keyword>
<sequence length="147" mass="16536">MKDNQKSIPGFIVLAFGNTVCWLSKKQSVVAQSTTEAEYISMNICTKQLRWLSYVFSDLGIQGVQPTLYNDNSGAVFISKQASLNANRTHIEVRYQYIRYCVMKKLVKVVQVSTKDMLADVLTKPLGVIKLQDVLEQLHLEDFGGVS</sequence>
<gene>
    <name evidence="1" type="ORF">O181_075093</name>
</gene>
<dbReference type="PANTHER" id="PTHR11439">
    <property type="entry name" value="GAG-POL-RELATED RETROTRANSPOSON"/>
    <property type="match status" value="1"/>
</dbReference>
<dbReference type="PANTHER" id="PTHR11439:SF463">
    <property type="entry name" value="REVERSE TRANSCRIPTASE TY1_COPIA-TYPE DOMAIN-CONTAINING PROTEIN"/>
    <property type="match status" value="1"/>
</dbReference>
<dbReference type="EMBL" id="AVOT02040178">
    <property type="protein sequence ID" value="MBW0535378.1"/>
    <property type="molecule type" value="Genomic_DNA"/>
</dbReference>
<name>A0A9Q3FCC5_9BASI</name>
<dbReference type="Proteomes" id="UP000765509">
    <property type="component" value="Unassembled WGS sequence"/>
</dbReference>
<evidence type="ECO:0000313" key="2">
    <source>
        <dbReference type="Proteomes" id="UP000765509"/>
    </source>
</evidence>
<reference evidence="1" key="1">
    <citation type="submission" date="2021-03" db="EMBL/GenBank/DDBJ databases">
        <title>Draft genome sequence of rust myrtle Austropuccinia psidii MF-1, a brazilian biotype.</title>
        <authorList>
            <person name="Quecine M.C."/>
            <person name="Pachon D.M.R."/>
            <person name="Bonatelli M.L."/>
            <person name="Correr F.H."/>
            <person name="Franceschini L.M."/>
            <person name="Leite T.F."/>
            <person name="Margarido G.R.A."/>
            <person name="Almeida C.A."/>
            <person name="Ferrarezi J.A."/>
            <person name="Labate C.A."/>
        </authorList>
    </citation>
    <scope>NUCLEOTIDE SEQUENCE</scope>
    <source>
        <strain evidence="1">MF-1</strain>
    </source>
</reference>
<organism evidence="1 2">
    <name type="scientific">Austropuccinia psidii MF-1</name>
    <dbReference type="NCBI Taxonomy" id="1389203"/>
    <lineage>
        <taxon>Eukaryota</taxon>
        <taxon>Fungi</taxon>
        <taxon>Dikarya</taxon>
        <taxon>Basidiomycota</taxon>
        <taxon>Pucciniomycotina</taxon>
        <taxon>Pucciniomycetes</taxon>
        <taxon>Pucciniales</taxon>
        <taxon>Sphaerophragmiaceae</taxon>
        <taxon>Austropuccinia</taxon>
    </lineage>
</organism>
<accession>A0A9Q3FCC5</accession>
<comment type="caution">
    <text evidence="1">The sequence shown here is derived from an EMBL/GenBank/DDBJ whole genome shotgun (WGS) entry which is preliminary data.</text>
</comment>